<proteinExistence type="predicted"/>
<reference evidence="2 3" key="1">
    <citation type="submission" date="2018-10" db="EMBL/GenBank/DDBJ databases">
        <title>Isolation from cow dung.</title>
        <authorList>
            <person name="Ling L."/>
        </authorList>
    </citation>
    <scope>NUCLEOTIDE SEQUENCE [LARGE SCALE GENOMIC DNA]</scope>
    <source>
        <strain evidence="2 3">NEAU-LL90</strain>
    </source>
</reference>
<protein>
    <submittedName>
        <fullName evidence="2">Uncharacterized protein</fullName>
    </submittedName>
</protein>
<gene>
    <name evidence="2" type="ORF">EBN03_22595</name>
</gene>
<organism evidence="2 3">
    <name type="scientific">Nocardia stercoris</name>
    <dbReference type="NCBI Taxonomy" id="2483361"/>
    <lineage>
        <taxon>Bacteria</taxon>
        <taxon>Bacillati</taxon>
        <taxon>Actinomycetota</taxon>
        <taxon>Actinomycetes</taxon>
        <taxon>Mycobacteriales</taxon>
        <taxon>Nocardiaceae</taxon>
        <taxon>Nocardia</taxon>
    </lineage>
</organism>
<feature type="region of interest" description="Disordered" evidence="1">
    <location>
        <begin position="1"/>
        <end position="68"/>
    </location>
</feature>
<dbReference type="EMBL" id="RFFH01000011">
    <property type="protein sequence ID" value="RMI30036.1"/>
    <property type="molecule type" value="Genomic_DNA"/>
</dbReference>
<accession>A0A3M2KZF8</accession>
<evidence type="ECO:0000313" key="2">
    <source>
        <dbReference type="EMBL" id="RMI30036.1"/>
    </source>
</evidence>
<sequence>MAGGASPNYAARQANRQVSEPRFTMADALNPATLARSLDPEADGRRPVRVGETVMSTITGPRRSSAGR</sequence>
<name>A0A3M2KZF8_9NOCA</name>
<evidence type="ECO:0000256" key="1">
    <source>
        <dbReference type="SAM" id="MobiDB-lite"/>
    </source>
</evidence>
<dbReference type="Proteomes" id="UP000279275">
    <property type="component" value="Unassembled WGS sequence"/>
</dbReference>
<dbReference type="AlphaFoldDB" id="A0A3M2KZF8"/>
<keyword evidence="3" id="KW-1185">Reference proteome</keyword>
<evidence type="ECO:0000313" key="3">
    <source>
        <dbReference type="Proteomes" id="UP000279275"/>
    </source>
</evidence>
<comment type="caution">
    <text evidence="2">The sequence shown here is derived from an EMBL/GenBank/DDBJ whole genome shotgun (WGS) entry which is preliminary data.</text>
</comment>